<protein>
    <submittedName>
        <fullName evidence="1">Uncharacterized protein</fullName>
    </submittedName>
</protein>
<name>A0A2N5GKE5_9BACI</name>
<evidence type="ECO:0000313" key="2">
    <source>
        <dbReference type="EMBL" id="PLR99372.1"/>
    </source>
</evidence>
<dbReference type="EMBL" id="PGVD01000015">
    <property type="protein sequence ID" value="PLR99372.1"/>
    <property type="molecule type" value="Genomic_DNA"/>
</dbReference>
<dbReference type="Proteomes" id="UP000234951">
    <property type="component" value="Unassembled WGS sequence"/>
</dbReference>
<evidence type="ECO:0000313" key="4">
    <source>
        <dbReference type="Proteomes" id="UP000235114"/>
    </source>
</evidence>
<dbReference type="AlphaFoldDB" id="A0A2N5GKE5"/>
<dbReference type="RefSeq" id="WP_101577702.1">
    <property type="nucleotide sequence ID" value="NZ_PGVA01000028.1"/>
</dbReference>
<sequence length="72" mass="8374">MKDRGTTTSRTREQHRNAHALARQIINHPRLKGKLYGKHFARTAVEIEVVTVKDQTPKEVLYTKTSWQCQTL</sequence>
<proteinExistence type="predicted"/>
<dbReference type="Proteomes" id="UP000235114">
    <property type="component" value="Unassembled WGS sequence"/>
</dbReference>
<accession>A0A2N5GKE5</accession>
<dbReference type="EMBL" id="PGVA01000028">
    <property type="protein sequence ID" value="PLR81986.1"/>
    <property type="molecule type" value="Genomic_DNA"/>
</dbReference>
<reference evidence="1 3" key="1">
    <citation type="submission" date="2017-11" db="EMBL/GenBank/DDBJ databases">
        <title>Comparitive Functional Genomics of Dry Heat Resistant strains isolated from the Viking Spacecraft.</title>
        <authorList>
            <person name="Seuylemezian A."/>
            <person name="Cooper K."/>
            <person name="Vaishampayan P."/>
        </authorList>
    </citation>
    <scope>NUCLEOTIDE SEQUENCE [LARGE SCALE GENOMIC DNA]</scope>
    <source>
        <strain evidence="1 3">M4.6</strain>
    </source>
</reference>
<keyword evidence="4" id="KW-1185">Reference proteome</keyword>
<reference evidence="2 4" key="2">
    <citation type="submission" date="2017-12" db="EMBL/GenBank/DDBJ databases">
        <title>Comparative Functional Genomics of Dry Heat Resistant strains isolated from the Viking Spacecraft.</title>
        <authorList>
            <person name="Seuylemezian A."/>
            <person name="Cooper K."/>
            <person name="Vaishampayan P."/>
        </authorList>
    </citation>
    <scope>NUCLEOTIDE SEQUENCE [LARGE SCALE GENOMIC DNA]</scope>
    <source>
        <strain evidence="2 4">ATCC 29669</strain>
    </source>
</reference>
<evidence type="ECO:0000313" key="3">
    <source>
        <dbReference type="Proteomes" id="UP000234951"/>
    </source>
</evidence>
<organism evidence="1 3">
    <name type="scientific">Bacillus canaveralius</name>
    <dbReference type="NCBI Taxonomy" id="1403243"/>
    <lineage>
        <taxon>Bacteria</taxon>
        <taxon>Bacillati</taxon>
        <taxon>Bacillota</taxon>
        <taxon>Bacilli</taxon>
        <taxon>Bacillales</taxon>
        <taxon>Bacillaceae</taxon>
        <taxon>Bacillus</taxon>
    </lineage>
</organism>
<comment type="caution">
    <text evidence="1">The sequence shown here is derived from an EMBL/GenBank/DDBJ whole genome shotgun (WGS) entry which is preliminary data.</text>
</comment>
<gene>
    <name evidence="1" type="ORF">CU635_12455</name>
    <name evidence="2" type="ORF">CVD25_05750</name>
</gene>
<evidence type="ECO:0000313" key="1">
    <source>
        <dbReference type="EMBL" id="PLR81986.1"/>
    </source>
</evidence>